<reference evidence="1 2" key="1">
    <citation type="submission" date="2019-10" db="EMBL/GenBank/DDBJ databases">
        <title>Draft genome sequence of Marinobacter hydrocarbonoclasticus NCT7M from the microbiome of the marine copepod.</title>
        <authorList>
            <person name="Nuttall R."/>
            <person name="Sharma G."/>
            <person name="Moisander P."/>
        </authorList>
    </citation>
    <scope>NUCLEOTIDE SEQUENCE [LARGE SCALE GENOMIC DNA]</scope>
    <source>
        <strain evidence="1 2">NCT7M</strain>
    </source>
</reference>
<dbReference type="GO" id="GO:0019058">
    <property type="term" value="P:viral life cycle"/>
    <property type="evidence" value="ECO:0007669"/>
    <property type="project" value="InterPro"/>
</dbReference>
<evidence type="ECO:0000313" key="2">
    <source>
        <dbReference type="Proteomes" id="UP000469950"/>
    </source>
</evidence>
<dbReference type="InterPro" id="IPR004174">
    <property type="entry name" value="GpW"/>
</dbReference>
<dbReference type="SUPFAM" id="SSF64210">
    <property type="entry name" value="Head-to-tail joining protein W, gpW"/>
    <property type="match status" value="1"/>
</dbReference>
<dbReference type="InterPro" id="IPR036626">
    <property type="entry name" value="GpW_sf"/>
</dbReference>
<dbReference type="RefSeq" id="WP_153740394.1">
    <property type="nucleotide sequence ID" value="NZ_WBMP01000005.1"/>
</dbReference>
<proteinExistence type="predicted"/>
<protein>
    <submittedName>
        <fullName evidence="1">Phage capsid and scaffold</fullName>
    </submittedName>
</protein>
<gene>
    <name evidence="1" type="ORF">F6453_1404</name>
</gene>
<evidence type="ECO:0000313" key="1">
    <source>
        <dbReference type="EMBL" id="KAE8546158.1"/>
    </source>
</evidence>
<accession>A0A833NBB0</accession>
<organism evidence="1 2">
    <name type="scientific">Marinobacter nauticus</name>
    <name type="common">Marinobacter hydrocarbonoclasticus</name>
    <name type="synonym">Marinobacter aquaeolei</name>
    <dbReference type="NCBI Taxonomy" id="2743"/>
    <lineage>
        <taxon>Bacteria</taxon>
        <taxon>Pseudomonadati</taxon>
        <taxon>Pseudomonadota</taxon>
        <taxon>Gammaproteobacteria</taxon>
        <taxon>Pseudomonadales</taxon>
        <taxon>Marinobacteraceae</taxon>
        <taxon>Marinobacter</taxon>
    </lineage>
</organism>
<comment type="caution">
    <text evidence="1">The sequence shown here is derived from an EMBL/GenBank/DDBJ whole genome shotgun (WGS) entry which is preliminary data.</text>
</comment>
<sequence>MATLSEKLQDAEREYHALITGTKPRVVVDQNGERVEFTAANAGRLMQYIQSLKAQLSGSNRGPMRVFF</sequence>
<dbReference type="Pfam" id="PF02831">
    <property type="entry name" value="gpW"/>
    <property type="match status" value="1"/>
</dbReference>
<dbReference type="AlphaFoldDB" id="A0A833NBB0"/>
<dbReference type="EMBL" id="WBMP01000005">
    <property type="protein sequence ID" value="KAE8546158.1"/>
    <property type="molecule type" value="Genomic_DNA"/>
</dbReference>
<dbReference type="Gene3D" id="3.30.1580.10">
    <property type="entry name" value="Head-to-tail joining protein W"/>
    <property type="match status" value="1"/>
</dbReference>
<dbReference type="Proteomes" id="UP000469950">
    <property type="component" value="Unassembled WGS sequence"/>
</dbReference>
<name>A0A833NBB0_MARNT</name>